<comment type="similarity">
    <text evidence="1">Belongs to the FMO family.</text>
</comment>
<accession>A0A1E4T259</accession>
<keyword evidence="4" id="KW-0521">NADP</keyword>
<evidence type="ECO:0000313" key="6">
    <source>
        <dbReference type="EMBL" id="ODV85850.1"/>
    </source>
</evidence>
<keyword evidence="2" id="KW-0285">Flavoprotein</keyword>
<keyword evidence="7" id="KW-1185">Reference proteome</keyword>
<dbReference type="InterPro" id="IPR050346">
    <property type="entry name" value="FMO-like"/>
</dbReference>
<dbReference type="GO" id="GO:0050660">
    <property type="term" value="F:flavin adenine dinucleotide binding"/>
    <property type="evidence" value="ECO:0007669"/>
    <property type="project" value="InterPro"/>
</dbReference>
<dbReference type="PRINTS" id="PR00370">
    <property type="entry name" value="FMOXYGENASE"/>
</dbReference>
<evidence type="ECO:0008006" key="8">
    <source>
        <dbReference type="Google" id="ProtNLM"/>
    </source>
</evidence>
<dbReference type="STRING" id="983967.A0A1E4T259"/>
<dbReference type="SUPFAM" id="SSF51905">
    <property type="entry name" value="FAD/NAD(P)-binding domain"/>
    <property type="match status" value="1"/>
</dbReference>
<dbReference type="Proteomes" id="UP000094801">
    <property type="component" value="Unassembled WGS sequence"/>
</dbReference>
<dbReference type="InterPro" id="IPR020946">
    <property type="entry name" value="Flavin_mOase-like"/>
</dbReference>
<dbReference type="InterPro" id="IPR000960">
    <property type="entry name" value="Flavin_mOase"/>
</dbReference>
<evidence type="ECO:0000256" key="1">
    <source>
        <dbReference type="ARBA" id="ARBA00009183"/>
    </source>
</evidence>
<dbReference type="Gene3D" id="3.50.50.60">
    <property type="entry name" value="FAD/NAD(P)-binding domain"/>
    <property type="match status" value="2"/>
</dbReference>
<dbReference type="AlphaFoldDB" id="A0A1E4T259"/>
<dbReference type="InterPro" id="IPR036188">
    <property type="entry name" value="FAD/NAD-bd_sf"/>
</dbReference>
<dbReference type="EMBL" id="KV453851">
    <property type="protein sequence ID" value="ODV85850.1"/>
    <property type="molecule type" value="Genomic_DNA"/>
</dbReference>
<keyword evidence="3" id="KW-0274">FAD</keyword>
<evidence type="ECO:0000256" key="5">
    <source>
        <dbReference type="ARBA" id="ARBA00023002"/>
    </source>
</evidence>
<evidence type="ECO:0000313" key="7">
    <source>
        <dbReference type="Proteomes" id="UP000094801"/>
    </source>
</evidence>
<evidence type="ECO:0000256" key="4">
    <source>
        <dbReference type="ARBA" id="ARBA00022857"/>
    </source>
</evidence>
<name>A0A1E4T259_9ASCO</name>
<dbReference type="OrthoDB" id="66881at2759"/>
<dbReference type="GO" id="GO:0050661">
    <property type="term" value="F:NADP binding"/>
    <property type="evidence" value="ECO:0007669"/>
    <property type="project" value="InterPro"/>
</dbReference>
<dbReference type="PANTHER" id="PTHR23023">
    <property type="entry name" value="DIMETHYLANILINE MONOOXYGENASE"/>
    <property type="match status" value="1"/>
</dbReference>
<evidence type="ECO:0000256" key="2">
    <source>
        <dbReference type="ARBA" id="ARBA00022630"/>
    </source>
</evidence>
<dbReference type="GO" id="GO:0004499">
    <property type="term" value="F:N,N-dimethylaniline monooxygenase activity"/>
    <property type="evidence" value="ECO:0007669"/>
    <property type="project" value="InterPro"/>
</dbReference>
<proteinExistence type="inferred from homology"/>
<evidence type="ECO:0000256" key="3">
    <source>
        <dbReference type="ARBA" id="ARBA00022827"/>
    </source>
</evidence>
<sequence length="500" mass="56822">MTELKLGNIKSIAVVGGGPCGSAAIKSLLKENAFSRIVGFERRFETGGLWNYSDETSNTQKLPVPSLDPHDPSLLTPFKKPEDGSYIWPSAIYELLDTNVPYQIMEYSGTKFPESSKIFPTKQEVLDYFKEYSKEVEQYIKFGTIVVDVSFFPENENEKWRVTYRKVCDETNGGLEESDLVPDEVEMFDAVLLASGHYDLPYVPDRPGLKEWSAKYPNSVSHAKSFRHARQFKDAKGEILLVGNSASGLDLAYQLATILKRPVYKSARSKSSLPGGSSDFIKTVPDIESLDPETKQVKFVDGTTLDNVEKIIFATGYLRHYPYLKSLNSSDKPLVTNGERIRNLYKQLLSYNYPGLAFICVPRYILPTRVSETQTSWLAKVFTHKIKLPSVEQMEEEENKLLEERGDCPKFHNMMYPEDVLYSRSLNEEIKTVPGWEKTMVPCEWTYEDIQLRASANPLKEAYLKYKELNDGKCVTSVDELENSLGFQYAEVDKSLFGLD</sequence>
<protein>
    <recommendedName>
        <fullName evidence="8">FAD/NAD(P)-binding domain-containing protein</fullName>
    </recommendedName>
</protein>
<gene>
    <name evidence="6" type="ORF">CANARDRAFT_7213</name>
</gene>
<organism evidence="6 7">
    <name type="scientific">[Candida] arabinofermentans NRRL YB-2248</name>
    <dbReference type="NCBI Taxonomy" id="983967"/>
    <lineage>
        <taxon>Eukaryota</taxon>
        <taxon>Fungi</taxon>
        <taxon>Dikarya</taxon>
        <taxon>Ascomycota</taxon>
        <taxon>Saccharomycotina</taxon>
        <taxon>Pichiomycetes</taxon>
        <taxon>Pichiales</taxon>
        <taxon>Pichiaceae</taxon>
        <taxon>Ogataea</taxon>
        <taxon>Ogataea/Candida clade</taxon>
    </lineage>
</organism>
<dbReference type="Pfam" id="PF00743">
    <property type="entry name" value="FMO-like"/>
    <property type="match status" value="2"/>
</dbReference>
<reference evidence="7" key="1">
    <citation type="submission" date="2016-04" db="EMBL/GenBank/DDBJ databases">
        <title>Comparative genomics of biotechnologically important yeasts.</title>
        <authorList>
            <consortium name="DOE Joint Genome Institute"/>
            <person name="Riley R."/>
            <person name="Haridas S."/>
            <person name="Wolfe K.H."/>
            <person name="Lopes M.R."/>
            <person name="Hittinger C.T."/>
            <person name="Goker M."/>
            <person name="Salamov A."/>
            <person name="Wisecaver J."/>
            <person name="Long T.M."/>
            <person name="Aerts A.L."/>
            <person name="Barry K."/>
            <person name="Choi C."/>
            <person name="Clum A."/>
            <person name="Coughlan A.Y."/>
            <person name="Deshpande S."/>
            <person name="Douglass A.P."/>
            <person name="Hanson S.J."/>
            <person name="Klenk H.-P."/>
            <person name="Labutti K."/>
            <person name="Lapidus A."/>
            <person name="Lindquist E."/>
            <person name="Lipzen A."/>
            <person name="Meier-Kolthoff J.P."/>
            <person name="Ohm R.A."/>
            <person name="Otillar R.P."/>
            <person name="Pangilinan J."/>
            <person name="Peng Y."/>
            <person name="Rokas A."/>
            <person name="Rosa C.A."/>
            <person name="Scheuner C."/>
            <person name="Sibirny A.A."/>
            <person name="Slot J.C."/>
            <person name="Stielow J.B."/>
            <person name="Sun H."/>
            <person name="Kurtzman C.P."/>
            <person name="Blackwell M."/>
            <person name="Grigoriev I.V."/>
            <person name="Jeffries T.W."/>
        </authorList>
    </citation>
    <scope>NUCLEOTIDE SEQUENCE [LARGE SCALE GENOMIC DNA]</scope>
    <source>
        <strain evidence="7">NRRL YB-2248</strain>
    </source>
</reference>
<keyword evidence="5" id="KW-0560">Oxidoreductase</keyword>